<dbReference type="Gene3D" id="1.20.120.910">
    <property type="entry name" value="DksA, coiled-coil domain"/>
    <property type="match status" value="1"/>
</dbReference>
<accession>A0A2V4KD35</accession>
<evidence type="ECO:0000313" key="1">
    <source>
        <dbReference type="EMBL" id="PYC19525.1"/>
    </source>
</evidence>
<comment type="caution">
    <text evidence="1">The sequence shown here is derived from an EMBL/GenBank/DDBJ whole genome shotgun (WGS) entry which is preliminary data.</text>
</comment>
<proteinExistence type="predicted"/>
<reference evidence="1 2" key="1">
    <citation type="submission" date="2018-06" db="EMBL/GenBank/DDBJ databases">
        <title>Pseudomonas diversity within urban Lake Michigan freshwaters.</title>
        <authorList>
            <person name="Batrich M."/>
            <person name="Hatzopoulos T."/>
            <person name="Putonti C."/>
        </authorList>
    </citation>
    <scope>NUCLEOTIDE SEQUENCE [LARGE SCALE GENOMIC DNA]</scope>
    <source>
        <strain evidence="1 2">MB-090714</strain>
    </source>
</reference>
<sequence>MLTLEAAPLELSQADAVALAELIDAELRSASRPRPFCLGCGRDIDKARLAIYAAARRCSVCAGIPCLARRVYQ</sequence>
<evidence type="ECO:0000313" key="2">
    <source>
        <dbReference type="Proteomes" id="UP000248146"/>
    </source>
</evidence>
<dbReference type="RefSeq" id="WP_110684103.1">
    <property type="nucleotide sequence ID" value="NZ_QJRX01000014.1"/>
</dbReference>
<evidence type="ECO:0008006" key="3">
    <source>
        <dbReference type="Google" id="ProtNLM"/>
    </source>
</evidence>
<dbReference type="Proteomes" id="UP000248146">
    <property type="component" value="Unassembled WGS sequence"/>
</dbReference>
<name>A0A2V4KD35_AQUAC</name>
<protein>
    <recommendedName>
        <fullName evidence="3">DksA C4-type domain-containing protein</fullName>
    </recommendedName>
</protein>
<gene>
    <name evidence="1" type="ORF">DMO17_19300</name>
</gene>
<dbReference type="AlphaFoldDB" id="A0A2V4KD35"/>
<organism evidence="1 2">
    <name type="scientific">Aquipseudomonas alcaligenes</name>
    <name type="common">Pseudomonas alcaligenes</name>
    <dbReference type="NCBI Taxonomy" id="43263"/>
    <lineage>
        <taxon>Bacteria</taxon>
        <taxon>Pseudomonadati</taxon>
        <taxon>Pseudomonadota</taxon>
        <taxon>Gammaproteobacteria</taxon>
        <taxon>Pseudomonadales</taxon>
        <taxon>Pseudomonadaceae</taxon>
        <taxon>Aquipseudomonas</taxon>
    </lineage>
</organism>
<dbReference type="EMBL" id="QJRX01000014">
    <property type="protein sequence ID" value="PYC19525.1"/>
    <property type="molecule type" value="Genomic_DNA"/>
</dbReference>